<keyword evidence="2" id="KW-0812">Transmembrane</keyword>
<feature type="transmembrane region" description="Helical" evidence="2">
    <location>
        <begin position="12"/>
        <end position="30"/>
    </location>
</feature>
<dbReference type="RefSeq" id="WP_048250439.1">
    <property type="nucleotide sequence ID" value="NZ_LDWR01000058.1"/>
</dbReference>
<dbReference type="Proteomes" id="UP000036338">
    <property type="component" value="Unassembled WGS sequence"/>
</dbReference>
<gene>
    <name evidence="3" type="ORF">VL15_30520</name>
</gene>
<name>A0A0J5WLI3_BURCE</name>
<proteinExistence type="predicted"/>
<accession>A0A0J5WLI3</accession>
<dbReference type="PATRIC" id="fig|292.27.peg.6755"/>
<evidence type="ECO:0000313" key="3">
    <source>
        <dbReference type="EMBL" id="KML48102.1"/>
    </source>
</evidence>
<organism evidence="3 4">
    <name type="scientific">Burkholderia cepacia</name>
    <name type="common">Pseudomonas cepacia</name>
    <dbReference type="NCBI Taxonomy" id="292"/>
    <lineage>
        <taxon>Bacteria</taxon>
        <taxon>Pseudomonadati</taxon>
        <taxon>Pseudomonadota</taxon>
        <taxon>Betaproteobacteria</taxon>
        <taxon>Burkholderiales</taxon>
        <taxon>Burkholderiaceae</taxon>
        <taxon>Burkholderia</taxon>
        <taxon>Burkholderia cepacia complex</taxon>
    </lineage>
</organism>
<keyword evidence="2" id="KW-1133">Transmembrane helix</keyword>
<reference evidence="3 4" key="1">
    <citation type="submission" date="2015-05" db="EMBL/GenBank/DDBJ databases">
        <title>Draft genome of Burkholderia cepacia LK29.</title>
        <authorList>
            <person name="Chan X.Y."/>
        </authorList>
    </citation>
    <scope>NUCLEOTIDE SEQUENCE [LARGE SCALE GENOMIC DNA]</scope>
    <source>
        <strain evidence="3 4">LK29</strain>
    </source>
</reference>
<evidence type="ECO:0000256" key="2">
    <source>
        <dbReference type="SAM" id="Phobius"/>
    </source>
</evidence>
<evidence type="ECO:0000256" key="1">
    <source>
        <dbReference type="SAM" id="MobiDB-lite"/>
    </source>
</evidence>
<comment type="caution">
    <text evidence="3">The sequence shown here is derived from an EMBL/GenBank/DDBJ whole genome shotgun (WGS) entry which is preliminary data.</text>
</comment>
<feature type="region of interest" description="Disordered" evidence="1">
    <location>
        <begin position="52"/>
        <end position="112"/>
    </location>
</feature>
<feature type="compositionally biased region" description="Low complexity" evidence="1">
    <location>
        <begin position="52"/>
        <end position="82"/>
    </location>
</feature>
<keyword evidence="2" id="KW-0472">Membrane</keyword>
<dbReference type="AlphaFoldDB" id="A0A0J5WLI3"/>
<evidence type="ECO:0000313" key="4">
    <source>
        <dbReference type="Proteomes" id="UP000036338"/>
    </source>
</evidence>
<sequence>MTTILISLFAKFWPYLVAAGGVAAGVLVGWTKSKSATARVAQAGQQTAEAQAAAAQAREQAAQSANAEAQANADAAQAGSAAAKERSDAETNVGALPAGGAEQQLRNDWTRD</sequence>
<protein>
    <submittedName>
        <fullName evidence="3">Uncharacterized protein</fullName>
    </submittedName>
</protein>
<dbReference type="EMBL" id="LDWR01000058">
    <property type="protein sequence ID" value="KML48102.1"/>
    <property type="molecule type" value="Genomic_DNA"/>
</dbReference>